<organism evidence="3">
    <name type="scientific">viral metagenome</name>
    <dbReference type="NCBI Taxonomy" id="1070528"/>
    <lineage>
        <taxon>unclassified sequences</taxon>
        <taxon>metagenomes</taxon>
        <taxon>organismal metagenomes</taxon>
    </lineage>
</organism>
<keyword evidence="2" id="KW-0812">Transmembrane</keyword>
<sequence>MSDNICIPKTYFIIIFAIFSVFTYFHTVRMTNYLVVQEEKKKHEQNEQQKQREQEEEIKYTKQELEKKQPQKEYAEQDIDILLKRDTDAVENKFKPPERRLPRHSYPKESLKRLINVPTRGYPDNYHNIGMLVRKNDEKILKLFGRQKFPGSNQWEYYIISSDSGHSITKIPLKIPGNKELTNNDTIAVPWLDQSKGKFNIKIFDYDAPRYIPSVL</sequence>
<dbReference type="EMBL" id="MN740255">
    <property type="protein sequence ID" value="QHT96315.1"/>
    <property type="molecule type" value="Genomic_DNA"/>
</dbReference>
<evidence type="ECO:0000256" key="2">
    <source>
        <dbReference type="SAM" id="Phobius"/>
    </source>
</evidence>
<reference evidence="3" key="1">
    <citation type="journal article" date="2020" name="Nature">
        <title>Giant virus diversity and host interactions through global metagenomics.</title>
        <authorList>
            <person name="Schulz F."/>
            <person name="Roux S."/>
            <person name="Paez-Espino D."/>
            <person name="Jungbluth S."/>
            <person name="Walsh D.A."/>
            <person name="Denef V.J."/>
            <person name="McMahon K.D."/>
            <person name="Konstantinidis K.T."/>
            <person name="Eloe-Fadrosh E.A."/>
            <person name="Kyrpides N.C."/>
            <person name="Woyke T."/>
        </authorList>
    </citation>
    <scope>NUCLEOTIDE SEQUENCE</scope>
    <source>
        <strain evidence="3">GVMAG-M-3300024302-11</strain>
    </source>
</reference>
<protein>
    <submittedName>
        <fullName evidence="3">Uncharacterized protein</fullName>
    </submittedName>
</protein>
<dbReference type="Pfam" id="PF19059">
    <property type="entry name" value="DUF5755"/>
    <property type="match status" value="1"/>
</dbReference>
<name>A0A6C0IV06_9ZZZZ</name>
<evidence type="ECO:0000313" key="3">
    <source>
        <dbReference type="EMBL" id="QHT96315.1"/>
    </source>
</evidence>
<feature type="region of interest" description="Disordered" evidence="1">
    <location>
        <begin position="44"/>
        <end position="69"/>
    </location>
</feature>
<evidence type="ECO:0000256" key="1">
    <source>
        <dbReference type="SAM" id="MobiDB-lite"/>
    </source>
</evidence>
<feature type="transmembrane region" description="Helical" evidence="2">
    <location>
        <begin position="12"/>
        <end position="35"/>
    </location>
</feature>
<keyword evidence="2" id="KW-0472">Membrane</keyword>
<keyword evidence="2" id="KW-1133">Transmembrane helix</keyword>
<accession>A0A6C0IV06</accession>
<proteinExistence type="predicted"/>
<dbReference type="AlphaFoldDB" id="A0A6C0IV06"/>
<dbReference type="InterPro" id="IPR043929">
    <property type="entry name" value="DUF5755"/>
</dbReference>